<name>A0A1H6XGJ4_9FLAO</name>
<evidence type="ECO:0000313" key="2">
    <source>
        <dbReference type="Proteomes" id="UP000199702"/>
    </source>
</evidence>
<proteinExistence type="predicted"/>
<gene>
    <name evidence="1" type="ORF">SAMN05660918_2863</name>
</gene>
<evidence type="ECO:0000313" key="1">
    <source>
        <dbReference type="EMBL" id="SEJ28238.1"/>
    </source>
</evidence>
<dbReference type="OrthoDB" id="1261979at2"/>
<dbReference type="Proteomes" id="UP000199702">
    <property type="component" value="Unassembled WGS sequence"/>
</dbReference>
<dbReference type="EMBL" id="FNYA01000008">
    <property type="protein sequence ID" value="SEJ28238.1"/>
    <property type="molecule type" value="Genomic_DNA"/>
</dbReference>
<dbReference type="RefSeq" id="WP_091315323.1">
    <property type="nucleotide sequence ID" value="NZ_CBCSJU010000003.1"/>
</dbReference>
<keyword evidence="2" id="KW-1185">Reference proteome</keyword>
<accession>A0A1H6XGJ4</accession>
<sequence length="135" mass="15150">MSTTNSSSTLVPPGVEISSNFKSLNSVIEFTRPRPTEPLPPLVQAYYENGILEVSAVAFIDASQKLESISVFYDDSQDMPTFYVTYTAPETEAIKFMGYQVNFTIELSNKPEVIETFVWDEDPRTSRGTYTTVQP</sequence>
<organism evidence="1 2">
    <name type="scientific">Flavobacterium terrigena</name>
    <dbReference type="NCBI Taxonomy" id="402734"/>
    <lineage>
        <taxon>Bacteria</taxon>
        <taxon>Pseudomonadati</taxon>
        <taxon>Bacteroidota</taxon>
        <taxon>Flavobacteriia</taxon>
        <taxon>Flavobacteriales</taxon>
        <taxon>Flavobacteriaceae</taxon>
        <taxon>Flavobacterium</taxon>
    </lineage>
</organism>
<reference evidence="2" key="1">
    <citation type="submission" date="2016-10" db="EMBL/GenBank/DDBJ databases">
        <authorList>
            <person name="Varghese N."/>
            <person name="Submissions S."/>
        </authorList>
    </citation>
    <scope>NUCLEOTIDE SEQUENCE [LARGE SCALE GENOMIC DNA]</scope>
    <source>
        <strain evidence="2">DSM 17934</strain>
    </source>
</reference>
<dbReference type="STRING" id="402734.SAMN05660918_2863"/>
<dbReference type="AlphaFoldDB" id="A0A1H6XGJ4"/>
<protein>
    <submittedName>
        <fullName evidence="1">Uncharacterized protein</fullName>
    </submittedName>
</protein>